<evidence type="ECO:0000313" key="1">
    <source>
        <dbReference type="EMBL" id="KMW13983.1"/>
    </source>
</evidence>
<name>A0A0J9BM83_9FIRM</name>
<dbReference type="EMBL" id="ADLK01000042">
    <property type="protein sequence ID" value="KMW13983.1"/>
    <property type="molecule type" value="Genomic_DNA"/>
</dbReference>
<proteinExistence type="predicted"/>
<sequence>MVKPMMTVDDVAEVLAYSKSHSYKIIERLNKELESKGYLTRPGMISRKYFYERTGLEMPPEEKGGTANEG</sequence>
<gene>
    <name evidence="1" type="ORF">HMPREF9470_04922</name>
</gene>
<dbReference type="GeneID" id="93164758"/>
<reference evidence="1 2" key="1">
    <citation type="submission" date="2011-04" db="EMBL/GenBank/DDBJ databases">
        <title>The Genome Sequence of Clostridium citroniae WAL-19142.</title>
        <authorList>
            <consortium name="The Broad Institute Genome Sequencing Platform"/>
            <person name="Earl A."/>
            <person name="Ward D."/>
            <person name="Feldgarden M."/>
            <person name="Gevers D."/>
            <person name="Warren Y.A."/>
            <person name="Tyrrell K.L."/>
            <person name="Citron D.M."/>
            <person name="Goldstein E.J."/>
            <person name="Daigneault M."/>
            <person name="Allen-Vercoe E."/>
            <person name="Young S.K."/>
            <person name="Zeng Q."/>
            <person name="Gargeya S."/>
            <person name="Fitzgerald M."/>
            <person name="Haas B."/>
            <person name="Abouelleil A."/>
            <person name="Alvarado L."/>
            <person name="Arachchi H.M."/>
            <person name="Berlin A."/>
            <person name="Brown A."/>
            <person name="Chapman S.B."/>
            <person name="Chen Z."/>
            <person name="Dunbar C."/>
            <person name="Freedman E."/>
            <person name="Gearin G."/>
            <person name="Gellesch M."/>
            <person name="Goldberg J."/>
            <person name="Griggs A."/>
            <person name="Gujja S."/>
            <person name="Heilman E.R."/>
            <person name="Heiman D."/>
            <person name="Howarth C."/>
            <person name="Larson L."/>
            <person name="Lui A."/>
            <person name="MacDonald P.J."/>
            <person name="Mehta T."/>
            <person name="Montmayeur A."/>
            <person name="Murphy C."/>
            <person name="Neiman D."/>
            <person name="Pearson M."/>
            <person name="Priest M."/>
            <person name="Roberts A."/>
            <person name="Saif S."/>
            <person name="Shea T."/>
            <person name="Shenoy N."/>
            <person name="Sisk P."/>
            <person name="Stolte C."/>
            <person name="Sykes S."/>
            <person name="White J."/>
            <person name="Yandava C."/>
            <person name="Wortman J."/>
            <person name="Nusbaum C."/>
            <person name="Birren B."/>
        </authorList>
    </citation>
    <scope>NUCLEOTIDE SEQUENCE [LARGE SCALE GENOMIC DNA]</scope>
    <source>
        <strain evidence="1 2">WAL-19142</strain>
    </source>
</reference>
<dbReference type="AlphaFoldDB" id="A0A0J9BM83"/>
<dbReference type="Proteomes" id="UP000037392">
    <property type="component" value="Unassembled WGS sequence"/>
</dbReference>
<evidence type="ECO:0008006" key="3">
    <source>
        <dbReference type="Google" id="ProtNLM"/>
    </source>
</evidence>
<comment type="caution">
    <text evidence="1">The sequence shown here is derived from an EMBL/GenBank/DDBJ whole genome shotgun (WGS) entry which is preliminary data.</text>
</comment>
<dbReference type="PATRIC" id="fig|742734.4.peg.5269"/>
<dbReference type="RefSeq" id="WP_048930957.1">
    <property type="nucleotide sequence ID" value="NZ_KQ235884.1"/>
</dbReference>
<organism evidence="1 2">
    <name type="scientific">[Clostridium] citroniae WAL-19142</name>
    <dbReference type="NCBI Taxonomy" id="742734"/>
    <lineage>
        <taxon>Bacteria</taxon>
        <taxon>Bacillati</taxon>
        <taxon>Bacillota</taxon>
        <taxon>Clostridia</taxon>
        <taxon>Lachnospirales</taxon>
        <taxon>Lachnospiraceae</taxon>
        <taxon>Enterocloster</taxon>
    </lineage>
</organism>
<evidence type="ECO:0000313" key="2">
    <source>
        <dbReference type="Proteomes" id="UP000037392"/>
    </source>
</evidence>
<protein>
    <recommendedName>
        <fullName evidence="3">LysR family transcriptional regulator</fullName>
    </recommendedName>
</protein>
<accession>A0A0J9BM83</accession>
<dbReference type="OrthoDB" id="3174733at2"/>